<reference evidence="2" key="1">
    <citation type="submission" date="2023-08" db="EMBL/GenBank/DDBJ databases">
        <authorList>
            <person name="Chen Y."/>
            <person name="Shah S."/>
            <person name="Dougan E. K."/>
            <person name="Thang M."/>
            <person name="Chan C."/>
        </authorList>
    </citation>
    <scope>NUCLEOTIDE SEQUENCE</scope>
</reference>
<dbReference type="AlphaFoldDB" id="A0AA36IT79"/>
<dbReference type="EMBL" id="CAUJNA010002583">
    <property type="protein sequence ID" value="CAJ1393557.1"/>
    <property type="molecule type" value="Genomic_DNA"/>
</dbReference>
<evidence type="ECO:0000313" key="3">
    <source>
        <dbReference type="Proteomes" id="UP001178507"/>
    </source>
</evidence>
<feature type="non-terminal residue" evidence="2">
    <location>
        <position position="1"/>
    </location>
</feature>
<accession>A0AA36IT79</accession>
<evidence type="ECO:0000256" key="1">
    <source>
        <dbReference type="SAM" id="MobiDB-lite"/>
    </source>
</evidence>
<sequence length="279" mass="30427">AGAGFITPHSSQFWQSNAVTLKDVEVNGEVAIGALAACGDRRLADGTLAAAALQFYKANNAAPSPDVGNSHEDLELWAKKQGAGARRLASRLKNCMGHTPEKSKSSKLQEVKTAMLQRFEEKGMIEPLSANAPDLQASASKPDEDFDWDALADMLPKPVSEDLIPPGKVFEDLCKYFNLGDADLEAVAVEFASSLEDGDSCPASEAEALQAPAPESTSFDTPQKPSPVKLCDVRHQFVKEQRSNGISWKDANRLWMHSEKRAELLSNVPESELKRRRFM</sequence>
<keyword evidence="3" id="KW-1185">Reference proteome</keyword>
<proteinExistence type="predicted"/>
<dbReference type="Proteomes" id="UP001178507">
    <property type="component" value="Unassembled WGS sequence"/>
</dbReference>
<organism evidence="2 3">
    <name type="scientific">Effrenium voratum</name>
    <dbReference type="NCBI Taxonomy" id="2562239"/>
    <lineage>
        <taxon>Eukaryota</taxon>
        <taxon>Sar</taxon>
        <taxon>Alveolata</taxon>
        <taxon>Dinophyceae</taxon>
        <taxon>Suessiales</taxon>
        <taxon>Symbiodiniaceae</taxon>
        <taxon>Effrenium</taxon>
    </lineage>
</organism>
<comment type="caution">
    <text evidence="2">The sequence shown here is derived from an EMBL/GenBank/DDBJ whole genome shotgun (WGS) entry which is preliminary data.</text>
</comment>
<protein>
    <submittedName>
        <fullName evidence="2">Uncharacterized protein</fullName>
    </submittedName>
</protein>
<evidence type="ECO:0000313" key="2">
    <source>
        <dbReference type="EMBL" id="CAJ1393557.1"/>
    </source>
</evidence>
<gene>
    <name evidence="2" type="ORF">EVOR1521_LOCUS18393</name>
</gene>
<name>A0AA36IT79_9DINO</name>
<feature type="region of interest" description="Disordered" evidence="1">
    <location>
        <begin position="199"/>
        <end position="225"/>
    </location>
</feature>